<reference evidence="2" key="1">
    <citation type="journal article" date="2022" name="New Phytol.">
        <title>Evolutionary transition to the ectomycorrhizal habit in the genomes of a hyperdiverse lineage of mushroom-forming fungi.</title>
        <authorList>
            <person name="Looney B."/>
            <person name="Miyauchi S."/>
            <person name="Morin E."/>
            <person name="Drula E."/>
            <person name="Courty P.E."/>
            <person name="Kohler A."/>
            <person name="Kuo A."/>
            <person name="LaButti K."/>
            <person name="Pangilinan J."/>
            <person name="Lipzen A."/>
            <person name="Riley R."/>
            <person name="Andreopoulos W."/>
            <person name="He G."/>
            <person name="Johnson J."/>
            <person name="Nolan M."/>
            <person name="Tritt A."/>
            <person name="Barry K.W."/>
            <person name="Grigoriev I.V."/>
            <person name="Nagy L.G."/>
            <person name="Hibbett D."/>
            <person name="Henrissat B."/>
            <person name="Matheny P.B."/>
            <person name="Labbe J."/>
            <person name="Martin F.M."/>
        </authorList>
    </citation>
    <scope>NUCLEOTIDE SEQUENCE</scope>
    <source>
        <strain evidence="2">BPL690</strain>
    </source>
</reference>
<name>A0AAD4MB85_9AGAM</name>
<organism evidence="2 3">
    <name type="scientific">Multifurca ochricompacta</name>
    <dbReference type="NCBI Taxonomy" id="376703"/>
    <lineage>
        <taxon>Eukaryota</taxon>
        <taxon>Fungi</taxon>
        <taxon>Dikarya</taxon>
        <taxon>Basidiomycota</taxon>
        <taxon>Agaricomycotina</taxon>
        <taxon>Agaricomycetes</taxon>
        <taxon>Russulales</taxon>
        <taxon>Russulaceae</taxon>
        <taxon>Multifurca</taxon>
    </lineage>
</organism>
<dbReference type="EMBL" id="WTXG01000002">
    <property type="protein sequence ID" value="KAI0306965.1"/>
    <property type="molecule type" value="Genomic_DNA"/>
</dbReference>
<accession>A0AAD4MB85</accession>
<feature type="region of interest" description="Disordered" evidence="1">
    <location>
        <begin position="56"/>
        <end position="81"/>
    </location>
</feature>
<evidence type="ECO:0000313" key="2">
    <source>
        <dbReference type="EMBL" id="KAI0306965.1"/>
    </source>
</evidence>
<feature type="non-terminal residue" evidence="2">
    <location>
        <position position="1"/>
    </location>
</feature>
<sequence>PKMPPPAVAGFVVPNPNKGPPVVPAFVPLVLPNRLGPVVPEVPMFEFAFPNSPPPAGGPEGPVVAAGFDENNPEPPKALPELVPAPAGVDVGVFAFPLLPKTLLPVPKLFPVVPGAAPQPPDAFPAPIPPNAVLLAAFAFKLPKRPPVAGVEPGADVF</sequence>
<keyword evidence="3" id="KW-1185">Reference proteome</keyword>
<dbReference type="AlphaFoldDB" id="A0AAD4MB85"/>
<gene>
    <name evidence="2" type="ORF">B0F90DRAFT_1683870</name>
</gene>
<protein>
    <submittedName>
        <fullName evidence="2">Uncharacterized protein</fullName>
    </submittedName>
</protein>
<evidence type="ECO:0000256" key="1">
    <source>
        <dbReference type="SAM" id="MobiDB-lite"/>
    </source>
</evidence>
<proteinExistence type="predicted"/>
<comment type="caution">
    <text evidence="2">The sequence shown here is derived from an EMBL/GenBank/DDBJ whole genome shotgun (WGS) entry which is preliminary data.</text>
</comment>
<dbReference type="Proteomes" id="UP001203297">
    <property type="component" value="Unassembled WGS sequence"/>
</dbReference>
<evidence type="ECO:0000313" key="3">
    <source>
        <dbReference type="Proteomes" id="UP001203297"/>
    </source>
</evidence>